<dbReference type="PANTHER" id="PTHR42648">
    <property type="entry name" value="TRANSPOSASE, PUTATIVE-RELATED"/>
    <property type="match status" value="1"/>
</dbReference>
<evidence type="ECO:0000256" key="9">
    <source>
        <dbReference type="ARBA" id="ARBA00022759"/>
    </source>
</evidence>
<keyword evidence="11" id="KW-0067">ATP-binding</keyword>
<dbReference type="Proteomes" id="UP000054549">
    <property type="component" value="Unassembled WGS sequence"/>
</dbReference>
<evidence type="ECO:0000256" key="14">
    <source>
        <dbReference type="ARBA" id="ARBA00022908"/>
    </source>
</evidence>
<dbReference type="InterPro" id="IPR039537">
    <property type="entry name" value="Retrotran_Ty1/copia-like"/>
</dbReference>
<keyword evidence="7" id="KW-0479">Metal-binding</keyword>
<evidence type="ECO:0000256" key="18">
    <source>
        <dbReference type="ARBA" id="ARBA00023172"/>
    </source>
</evidence>
<evidence type="ECO:0000256" key="16">
    <source>
        <dbReference type="ARBA" id="ARBA00022932"/>
    </source>
</evidence>
<dbReference type="GO" id="GO:0015074">
    <property type="term" value="P:DNA integration"/>
    <property type="evidence" value="ECO:0007669"/>
    <property type="project" value="UniProtKB-KW"/>
</dbReference>
<keyword evidence="14" id="KW-0229">DNA integration</keyword>
<dbReference type="GO" id="GO:0006508">
    <property type="term" value="P:proteolysis"/>
    <property type="evidence" value="ECO:0007669"/>
    <property type="project" value="UniProtKB-KW"/>
</dbReference>
<dbReference type="InParanoid" id="A0A0C2T5I7"/>
<keyword evidence="18" id="KW-0233">DNA recombination</keyword>
<keyword evidence="16" id="KW-0239">DNA-directed DNA polymerase</keyword>
<dbReference type="Pfam" id="PF00665">
    <property type="entry name" value="rve"/>
    <property type="match status" value="1"/>
</dbReference>
<evidence type="ECO:0000256" key="12">
    <source>
        <dbReference type="ARBA" id="ARBA00022842"/>
    </source>
</evidence>
<keyword evidence="12" id="KW-0460">Magnesium</keyword>
<feature type="domain" description="Integrase catalytic" evidence="21">
    <location>
        <begin position="413"/>
        <end position="579"/>
    </location>
</feature>
<dbReference type="Gene3D" id="3.30.420.10">
    <property type="entry name" value="Ribonuclease H-like superfamily/Ribonuclease H"/>
    <property type="match status" value="1"/>
</dbReference>
<name>A0A0C2T5I7_AMAMK</name>
<keyword evidence="2" id="KW-0815">Transposition</keyword>
<evidence type="ECO:0000256" key="19">
    <source>
        <dbReference type="ARBA" id="ARBA00048173"/>
    </source>
</evidence>
<keyword evidence="8" id="KW-0547">Nucleotide-binding</keyword>
<dbReference type="SUPFAM" id="SSF53098">
    <property type="entry name" value="Ribonuclease H-like"/>
    <property type="match status" value="1"/>
</dbReference>
<dbReference type="Pfam" id="PF13976">
    <property type="entry name" value="gag_pre-integrs"/>
    <property type="match status" value="1"/>
</dbReference>
<gene>
    <name evidence="22" type="ORF">M378DRAFT_1056806</name>
</gene>
<keyword evidence="16" id="KW-0808">Transferase</keyword>
<dbReference type="STRING" id="946122.A0A0C2T5I7"/>
<keyword evidence="15" id="KW-0695">RNA-directed DNA polymerase</keyword>
<evidence type="ECO:0000313" key="22">
    <source>
        <dbReference type="EMBL" id="KIL61839.1"/>
    </source>
</evidence>
<evidence type="ECO:0000256" key="2">
    <source>
        <dbReference type="ARBA" id="ARBA00022578"/>
    </source>
</evidence>
<evidence type="ECO:0000256" key="3">
    <source>
        <dbReference type="ARBA" id="ARBA00022612"/>
    </source>
</evidence>
<evidence type="ECO:0000256" key="17">
    <source>
        <dbReference type="ARBA" id="ARBA00023113"/>
    </source>
</evidence>
<dbReference type="InterPro" id="IPR001584">
    <property type="entry name" value="Integrase_cat-core"/>
</dbReference>
<organism evidence="22 23">
    <name type="scientific">Amanita muscaria (strain Koide BX008)</name>
    <dbReference type="NCBI Taxonomy" id="946122"/>
    <lineage>
        <taxon>Eukaryota</taxon>
        <taxon>Fungi</taxon>
        <taxon>Dikarya</taxon>
        <taxon>Basidiomycota</taxon>
        <taxon>Agaricomycotina</taxon>
        <taxon>Agaricomycetes</taxon>
        <taxon>Agaricomycetidae</taxon>
        <taxon>Agaricales</taxon>
        <taxon>Pluteineae</taxon>
        <taxon>Amanitaceae</taxon>
        <taxon>Amanita</taxon>
    </lineage>
</organism>
<dbReference type="GO" id="GO:0003964">
    <property type="term" value="F:RNA-directed DNA polymerase activity"/>
    <property type="evidence" value="ECO:0007669"/>
    <property type="project" value="UniProtKB-KW"/>
</dbReference>
<keyword evidence="5" id="KW-0548">Nucleotidyltransferase</keyword>
<dbReference type="GO" id="GO:0046872">
    <property type="term" value="F:metal ion binding"/>
    <property type="evidence" value="ECO:0007669"/>
    <property type="project" value="UniProtKB-KW"/>
</dbReference>
<evidence type="ECO:0000256" key="8">
    <source>
        <dbReference type="ARBA" id="ARBA00022741"/>
    </source>
</evidence>
<dbReference type="HOGENOM" id="CLU_001650_11_7_1"/>
<keyword evidence="13" id="KW-0694">RNA-binding</keyword>
<dbReference type="OrthoDB" id="2847449at2759"/>
<feature type="non-terminal residue" evidence="22">
    <location>
        <position position="589"/>
    </location>
</feature>
<dbReference type="GO" id="GO:0008233">
    <property type="term" value="F:peptidase activity"/>
    <property type="evidence" value="ECO:0007669"/>
    <property type="project" value="UniProtKB-KW"/>
</dbReference>
<keyword evidence="9" id="KW-0255">Endonuclease</keyword>
<evidence type="ECO:0000256" key="5">
    <source>
        <dbReference type="ARBA" id="ARBA00022695"/>
    </source>
</evidence>
<comment type="function">
    <text evidence="1">The aspartyl protease (PR) mediates the proteolytic cleavages of the Gag and Gag-Pol polyproteins after assembly of the VLP.</text>
</comment>
<dbReference type="EMBL" id="KN818278">
    <property type="protein sequence ID" value="KIL61839.1"/>
    <property type="molecule type" value="Genomic_DNA"/>
</dbReference>
<dbReference type="InterPro" id="IPR012337">
    <property type="entry name" value="RNaseH-like_sf"/>
</dbReference>
<dbReference type="Pfam" id="PF22936">
    <property type="entry name" value="Pol_BBD"/>
    <property type="match status" value="1"/>
</dbReference>
<keyword evidence="6" id="KW-0540">Nuclease</keyword>
<keyword evidence="17" id="KW-0917">Virion maturation</keyword>
<comment type="catalytic activity">
    <reaction evidence="19">
        <text>DNA(n) + a 2'-deoxyribonucleoside 5'-triphosphate = DNA(n+1) + diphosphate</text>
        <dbReference type="Rhea" id="RHEA:22508"/>
        <dbReference type="Rhea" id="RHEA-COMP:17339"/>
        <dbReference type="Rhea" id="RHEA-COMP:17340"/>
        <dbReference type="ChEBI" id="CHEBI:33019"/>
        <dbReference type="ChEBI" id="CHEBI:61560"/>
        <dbReference type="ChEBI" id="CHEBI:173112"/>
        <dbReference type="EC" id="2.7.7.49"/>
    </reaction>
</comment>
<evidence type="ECO:0000256" key="20">
    <source>
        <dbReference type="ARBA" id="ARBA00049244"/>
    </source>
</evidence>
<sequence length="589" mass="65568">MQIPGGTIDTSNGKNPRLTSAQFWSNVCRKHETFSSQALNNLIRTLKKKDANESTDIVKHLEELEVLRTKLSNVELTFDDSVFNAFIIGSLPPSWDAYTVTINGMQNGSDQKKGLTTVELVNNLTTEYERRVTTQNSAERDQTYYQSSLPHAGSSQKRYCTICRKGGHWTSSCGTTGGKENNKRKRVKGNGTNLAMEAEDDSTPNVSNHVALAANDTFTPCYTWLADTGTTSHIACNKSQFSVYRKADKNITGVGNTRVKVIGSGAVVLTTNANGNANKLLLSDVLHVPTATDSLFSVGRFVEHGNTFTANNTGGYFYNSQGGLVMTSGLHNALFPLNTSLSSDVVNVSQGSHTWLEWHKRFGHIAVSGLQHLQRRNLIDGFNVDESSELVDCETCIQAKQSRTPFPSTVDHETTFPGELTHIDLWGPARFTATNGARYYMTLIDDYSRHCTLKLLEKKSDAPQKIKDYLTSIFVQSRNMPKAVQTDNGTEFMNADLKSWLEHRGIDLRPTAPYSPEQNGIAERYNRTLADLVRAMLLAQRIPKVLWGTAALHAVYLRNRAFTRVISDKTPFERWHGKRPNVENLQEFG</sequence>
<evidence type="ECO:0000256" key="13">
    <source>
        <dbReference type="ARBA" id="ARBA00022884"/>
    </source>
</evidence>
<evidence type="ECO:0000313" key="23">
    <source>
        <dbReference type="Proteomes" id="UP000054549"/>
    </source>
</evidence>
<keyword evidence="10" id="KW-0378">Hydrolase</keyword>
<dbReference type="InterPro" id="IPR025724">
    <property type="entry name" value="GAG-pre-integrase_dom"/>
</dbReference>
<reference evidence="22 23" key="1">
    <citation type="submission" date="2014-04" db="EMBL/GenBank/DDBJ databases">
        <title>Evolutionary Origins and Diversification of the Mycorrhizal Mutualists.</title>
        <authorList>
            <consortium name="DOE Joint Genome Institute"/>
            <consortium name="Mycorrhizal Genomics Consortium"/>
            <person name="Kohler A."/>
            <person name="Kuo A."/>
            <person name="Nagy L.G."/>
            <person name="Floudas D."/>
            <person name="Copeland A."/>
            <person name="Barry K.W."/>
            <person name="Cichocki N."/>
            <person name="Veneault-Fourrey C."/>
            <person name="LaButti K."/>
            <person name="Lindquist E.A."/>
            <person name="Lipzen A."/>
            <person name="Lundell T."/>
            <person name="Morin E."/>
            <person name="Murat C."/>
            <person name="Riley R."/>
            <person name="Ohm R."/>
            <person name="Sun H."/>
            <person name="Tunlid A."/>
            <person name="Henrissat B."/>
            <person name="Grigoriev I.V."/>
            <person name="Hibbett D.S."/>
            <person name="Martin F."/>
        </authorList>
    </citation>
    <scope>NUCLEOTIDE SEQUENCE [LARGE SCALE GENOMIC DNA]</scope>
    <source>
        <strain evidence="22 23">Koide BX008</strain>
    </source>
</reference>
<dbReference type="GO" id="GO:0005524">
    <property type="term" value="F:ATP binding"/>
    <property type="evidence" value="ECO:0007669"/>
    <property type="project" value="UniProtKB-KW"/>
</dbReference>
<evidence type="ECO:0000256" key="1">
    <source>
        <dbReference type="ARBA" id="ARBA00002180"/>
    </source>
</evidence>
<dbReference type="PANTHER" id="PTHR42648:SF11">
    <property type="entry name" value="TRANSPOSON TY4-P GAG-POL POLYPROTEIN"/>
    <property type="match status" value="1"/>
</dbReference>
<dbReference type="GO" id="GO:0032196">
    <property type="term" value="P:transposition"/>
    <property type="evidence" value="ECO:0007669"/>
    <property type="project" value="UniProtKB-KW"/>
</dbReference>
<proteinExistence type="predicted"/>
<dbReference type="Pfam" id="PF14223">
    <property type="entry name" value="Retrotran_gag_2"/>
    <property type="match status" value="1"/>
</dbReference>
<dbReference type="GO" id="GO:0003887">
    <property type="term" value="F:DNA-directed DNA polymerase activity"/>
    <property type="evidence" value="ECO:0007669"/>
    <property type="project" value="UniProtKB-KW"/>
</dbReference>
<keyword evidence="23" id="KW-1185">Reference proteome</keyword>
<evidence type="ECO:0000256" key="11">
    <source>
        <dbReference type="ARBA" id="ARBA00022840"/>
    </source>
</evidence>
<dbReference type="AlphaFoldDB" id="A0A0C2T5I7"/>
<evidence type="ECO:0000256" key="15">
    <source>
        <dbReference type="ARBA" id="ARBA00022918"/>
    </source>
</evidence>
<keyword evidence="3" id="KW-1188">Viral release from host cell</keyword>
<dbReference type="GO" id="GO:0003723">
    <property type="term" value="F:RNA binding"/>
    <property type="evidence" value="ECO:0007669"/>
    <property type="project" value="UniProtKB-KW"/>
</dbReference>
<dbReference type="GO" id="GO:0004519">
    <property type="term" value="F:endonuclease activity"/>
    <property type="evidence" value="ECO:0007669"/>
    <property type="project" value="UniProtKB-KW"/>
</dbReference>
<accession>A0A0C2T5I7</accession>
<comment type="catalytic activity">
    <reaction evidence="20">
        <text>DNA(n) + a 2'-deoxyribonucleoside 5'-triphosphate = DNA(n+1) + diphosphate</text>
        <dbReference type="Rhea" id="RHEA:22508"/>
        <dbReference type="Rhea" id="RHEA-COMP:17339"/>
        <dbReference type="Rhea" id="RHEA-COMP:17340"/>
        <dbReference type="ChEBI" id="CHEBI:33019"/>
        <dbReference type="ChEBI" id="CHEBI:61560"/>
        <dbReference type="ChEBI" id="CHEBI:173112"/>
        <dbReference type="EC" id="2.7.7.7"/>
    </reaction>
</comment>
<evidence type="ECO:0000256" key="6">
    <source>
        <dbReference type="ARBA" id="ARBA00022722"/>
    </source>
</evidence>
<dbReference type="GO" id="GO:0006310">
    <property type="term" value="P:DNA recombination"/>
    <property type="evidence" value="ECO:0007669"/>
    <property type="project" value="UniProtKB-KW"/>
</dbReference>
<dbReference type="PROSITE" id="PS50994">
    <property type="entry name" value="INTEGRASE"/>
    <property type="match status" value="1"/>
</dbReference>
<evidence type="ECO:0000256" key="4">
    <source>
        <dbReference type="ARBA" id="ARBA00022670"/>
    </source>
</evidence>
<dbReference type="InterPro" id="IPR036397">
    <property type="entry name" value="RNaseH_sf"/>
</dbReference>
<keyword evidence="4" id="KW-0645">Protease</keyword>
<dbReference type="GO" id="GO:0005634">
    <property type="term" value="C:nucleus"/>
    <property type="evidence" value="ECO:0007669"/>
    <property type="project" value="UniProtKB-ARBA"/>
</dbReference>
<evidence type="ECO:0000256" key="10">
    <source>
        <dbReference type="ARBA" id="ARBA00022801"/>
    </source>
</evidence>
<dbReference type="InterPro" id="IPR054722">
    <property type="entry name" value="PolX-like_BBD"/>
</dbReference>
<protein>
    <recommendedName>
        <fullName evidence="21">Integrase catalytic domain-containing protein</fullName>
    </recommendedName>
</protein>
<evidence type="ECO:0000256" key="7">
    <source>
        <dbReference type="ARBA" id="ARBA00022723"/>
    </source>
</evidence>
<evidence type="ECO:0000259" key="21">
    <source>
        <dbReference type="PROSITE" id="PS50994"/>
    </source>
</evidence>